<dbReference type="Pfam" id="PF12895">
    <property type="entry name" value="ANAPC3"/>
    <property type="match status" value="1"/>
</dbReference>
<dbReference type="PROSITE" id="PS50005">
    <property type="entry name" value="TPR"/>
    <property type="match status" value="3"/>
</dbReference>
<dbReference type="Proteomes" id="UP000321822">
    <property type="component" value="Unassembled WGS sequence"/>
</dbReference>
<dbReference type="PANTHER" id="PTHR44943:SF8">
    <property type="entry name" value="TPR REPEAT-CONTAINING PROTEIN MJ0263"/>
    <property type="match status" value="1"/>
</dbReference>
<feature type="repeat" description="TPR" evidence="3">
    <location>
        <begin position="165"/>
        <end position="198"/>
    </location>
</feature>
<name>A0A5C6QCL9_9GAMM</name>
<keyword evidence="5" id="KW-1185">Reference proteome</keyword>
<dbReference type="RefSeq" id="WP_146789730.1">
    <property type="nucleotide sequence ID" value="NZ_VOLT01000008.1"/>
</dbReference>
<dbReference type="InterPro" id="IPR011990">
    <property type="entry name" value="TPR-like_helical_dom_sf"/>
</dbReference>
<feature type="repeat" description="TPR" evidence="3">
    <location>
        <begin position="267"/>
        <end position="300"/>
    </location>
</feature>
<evidence type="ECO:0000313" key="4">
    <source>
        <dbReference type="EMBL" id="TWX66372.1"/>
    </source>
</evidence>
<feature type="repeat" description="TPR" evidence="3">
    <location>
        <begin position="65"/>
        <end position="98"/>
    </location>
</feature>
<dbReference type="EMBL" id="VOLT01000008">
    <property type="protein sequence ID" value="TWX66372.1"/>
    <property type="molecule type" value="Genomic_DNA"/>
</dbReference>
<dbReference type="Pfam" id="PF13181">
    <property type="entry name" value="TPR_8"/>
    <property type="match status" value="2"/>
</dbReference>
<reference evidence="4 5" key="1">
    <citation type="submission" date="2019-07" db="EMBL/GenBank/DDBJ databases">
        <title>Genomes of sea-ice associated Colwellia species.</title>
        <authorList>
            <person name="Bowman J.P."/>
        </authorList>
    </citation>
    <scope>NUCLEOTIDE SEQUENCE [LARGE SCALE GENOMIC DNA]</scope>
    <source>
        <strain evidence="4 5">ACAM 459</strain>
    </source>
</reference>
<dbReference type="InterPro" id="IPR019734">
    <property type="entry name" value="TPR_rpt"/>
</dbReference>
<comment type="caution">
    <text evidence="4">The sequence shown here is derived from an EMBL/GenBank/DDBJ whole genome shotgun (WGS) entry which is preliminary data.</text>
</comment>
<protein>
    <submittedName>
        <fullName evidence="4">Tetratricopeptide repeat protein</fullName>
    </submittedName>
</protein>
<evidence type="ECO:0000256" key="2">
    <source>
        <dbReference type="ARBA" id="ARBA00022803"/>
    </source>
</evidence>
<dbReference type="SUPFAM" id="SSF48452">
    <property type="entry name" value="TPR-like"/>
    <property type="match status" value="1"/>
</dbReference>
<proteinExistence type="predicted"/>
<dbReference type="InterPro" id="IPR051685">
    <property type="entry name" value="Ycf3/AcsC/BcsC/TPR_MFPF"/>
</dbReference>
<keyword evidence="1" id="KW-0677">Repeat</keyword>
<dbReference type="PANTHER" id="PTHR44943">
    <property type="entry name" value="CELLULOSE SYNTHASE OPERON PROTEIN C"/>
    <property type="match status" value="1"/>
</dbReference>
<dbReference type="Gene3D" id="1.25.40.10">
    <property type="entry name" value="Tetratricopeptide repeat domain"/>
    <property type="match status" value="2"/>
</dbReference>
<organism evidence="4 5">
    <name type="scientific">Colwellia demingiae</name>
    <dbReference type="NCBI Taxonomy" id="89401"/>
    <lineage>
        <taxon>Bacteria</taxon>
        <taxon>Pseudomonadati</taxon>
        <taxon>Pseudomonadota</taxon>
        <taxon>Gammaproteobacteria</taxon>
        <taxon>Alteromonadales</taxon>
        <taxon>Colwelliaceae</taxon>
        <taxon>Colwellia</taxon>
    </lineage>
</organism>
<keyword evidence="2 3" id="KW-0802">TPR repeat</keyword>
<dbReference type="OrthoDB" id="7052525at2"/>
<dbReference type="SMART" id="SM00028">
    <property type="entry name" value="TPR"/>
    <property type="match status" value="5"/>
</dbReference>
<sequence>MALAIGYLNTGEEDKAQRIADLYKSNVEEADIGHVLEGFIFLNKKQRAKAQVSFEKAQSLNPKNIASLYNLGLLHKRAAENSKAITYFDRLISLSPRHKGALKSLVSIAGNKESLEDVLTILVRNYQTDNLYSTIALAQALRIDQQVEKAVTILRDINKSVNLTSNYFMLLGDSYLELEKYQDANTTFAQGLALEPKDYLLNIRYISTLEWLGEDTAVLEQTRKVHGYYVNNLNITTSLIYLETRNKNYREAKRLFEAIKGEKTNHHLLDSVAGEIYSYEKDYPQAIEHFSAAYEKEPTELNLLNLARTLGFDKQNKEAERLLELYLDKHSNNSKIRFLLAELYSPQDRKKRIVQYQILSIQIPNNAIVFNNLAWNQFKLNQTAEALINIEKAYQLQPDSLAIQESYGVILIVNNKLSQGINILEDAILSGSTDAAAKEYLIKAKTLLNNQAKSRS</sequence>
<dbReference type="AlphaFoldDB" id="A0A5C6QCL9"/>
<evidence type="ECO:0000313" key="5">
    <source>
        <dbReference type="Proteomes" id="UP000321822"/>
    </source>
</evidence>
<gene>
    <name evidence="4" type="ORF">ESZ36_16035</name>
</gene>
<evidence type="ECO:0000256" key="1">
    <source>
        <dbReference type="ARBA" id="ARBA00022737"/>
    </source>
</evidence>
<dbReference type="SUPFAM" id="SSF81901">
    <property type="entry name" value="HCP-like"/>
    <property type="match status" value="1"/>
</dbReference>
<evidence type="ECO:0000256" key="3">
    <source>
        <dbReference type="PROSITE-ProRule" id="PRU00339"/>
    </source>
</evidence>
<accession>A0A5C6QCL9</accession>